<dbReference type="eggNOG" id="ENOG5033VDF">
    <property type="taxonomic scope" value="Bacteria"/>
</dbReference>
<protein>
    <submittedName>
        <fullName evidence="2">Phasin, PhaP</fullName>
    </submittedName>
</protein>
<accession>Q0FRT8</accession>
<feature type="compositionally biased region" description="Low complexity" evidence="1">
    <location>
        <begin position="196"/>
        <end position="213"/>
    </location>
</feature>
<feature type="region of interest" description="Disordered" evidence="1">
    <location>
        <begin position="135"/>
        <end position="219"/>
    </location>
</feature>
<proteinExistence type="predicted"/>
<dbReference type="EMBL" id="AATQ01000010">
    <property type="protein sequence ID" value="EAU47021.1"/>
    <property type="molecule type" value="Genomic_DNA"/>
</dbReference>
<dbReference type="STRING" id="314265.R2601_17844"/>
<keyword evidence="3" id="KW-1185">Reference proteome</keyword>
<evidence type="ECO:0000256" key="1">
    <source>
        <dbReference type="SAM" id="MobiDB-lite"/>
    </source>
</evidence>
<sequence length="219" mass="22108">MAATQDFTAAMKDMMGAFPMDMAAFEDAWKNSAGISEKASAIALDAAGKTTDISVGWTMETLTRIGDLAKAKPAPADYAQAMSEFASAQMQSLNQHMTAYGDVAKSAQSDALALMMSVGKDVADDVTATTATTAKATEKAATKTASAATTTAKRSTTAAKRTTTAAKKTATTATKAATTAAAPAPTPAPAKKAAEETPAAKPAASEAPKASPASDETKS</sequence>
<comment type="caution">
    <text evidence="2">The sequence shown here is derived from an EMBL/GenBank/DDBJ whole genome shotgun (WGS) entry which is preliminary data.</text>
</comment>
<dbReference type="Proteomes" id="UP000006230">
    <property type="component" value="Unassembled WGS sequence"/>
</dbReference>
<name>Q0FRT8_SALBH</name>
<evidence type="ECO:0000313" key="2">
    <source>
        <dbReference type="EMBL" id="EAU47021.1"/>
    </source>
</evidence>
<feature type="compositionally biased region" description="Low complexity" evidence="1">
    <location>
        <begin position="142"/>
        <end position="183"/>
    </location>
</feature>
<dbReference type="RefSeq" id="WP_007797426.1">
    <property type="nucleotide sequence ID" value="NZ_DS022276.1"/>
</dbReference>
<gene>
    <name evidence="2" type="ORF">R2601_17844</name>
</gene>
<dbReference type="AlphaFoldDB" id="Q0FRT8"/>
<organism evidence="2 3">
    <name type="scientific">Salipiger bermudensis (strain DSM 26914 / JCM 13377 / KCTC 12554 / HTCC2601)</name>
    <name type="common">Pelagibaca bermudensis</name>
    <dbReference type="NCBI Taxonomy" id="314265"/>
    <lineage>
        <taxon>Bacteria</taxon>
        <taxon>Pseudomonadati</taxon>
        <taxon>Pseudomonadota</taxon>
        <taxon>Alphaproteobacteria</taxon>
        <taxon>Rhodobacterales</taxon>
        <taxon>Roseobacteraceae</taxon>
        <taxon>Salipiger</taxon>
    </lineage>
</organism>
<dbReference type="HOGENOM" id="CLU_121820_0_0_5"/>
<evidence type="ECO:0000313" key="3">
    <source>
        <dbReference type="Proteomes" id="UP000006230"/>
    </source>
</evidence>
<reference evidence="2 3" key="1">
    <citation type="journal article" date="2010" name="J. Bacteriol.">
        <title>Genome sequences of Pelagibaca bermudensis HTCC2601T and Maritimibacter alkaliphilus HTCC2654T, the type strains of two marine Roseobacter genera.</title>
        <authorList>
            <person name="Thrash J.C."/>
            <person name="Cho J.C."/>
            <person name="Ferriera S."/>
            <person name="Johnson J."/>
            <person name="Vergin K.L."/>
            <person name="Giovannoni S.J."/>
        </authorList>
    </citation>
    <scope>NUCLEOTIDE SEQUENCE [LARGE SCALE GENOMIC DNA]</scope>
    <source>
        <strain evidence="3">DSM 26914 / JCM 13377 / KCTC 12554 / HTCC2601</strain>
    </source>
</reference>